<organism evidence="1 2">
    <name type="scientific">Pistacia atlantica</name>
    <dbReference type="NCBI Taxonomy" id="434234"/>
    <lineage>
        <taxon>Eukaryota</taxon>
        <taxon>Viridiplantae</taxon>
        <taxon>Streptophyta</taxon>
        <taxon>Embryophyta</taxon>
        <taxon>Tracheophyta</taxon>
        <taxon>Spermatophyta</taxon>
        <taxon>Magnoliopsida</taxon>
        <taxon>eudicotyledons</taxon>
        <taxon>Gunneridae</taxon>
        <taxon>Pentapetalae</taxon>
        <taxon>rosids</taxon>
        <taxon>malvids</taxon>
        <taxon>Sapindales</taxon>
        <taxon>Anacardiaceae</taxon>
        <taxon>Pistacia</taxon>
    </lineage>
</organism>
<comment type="caution">
    <text evidence="1">The sequence shown here is derived from an EMBL/GenBank/DDBJ whole genome shotgun (WGS) entry which is preliminary data.</text>
</comment>
<evidence type="ECO:0000313" key="2">
    <source>
        <dbReference type="Proteomes" id="UP001164250"/>
    </source>
</evidence>
<reference evidence="2" key="1">
    <citation type="journal article" date="2023" name="G3 (Bethesda)">
        <title>Genome assembly and association tests identify interacting loci associated with vigor, precocity, and sex in interspecific pistachio rootstocks.</title>
        <authorList>
            <person name="Palmer W."/>
            <person name="Jacygrad E."/>
            <person name="Sagayaradj S."/>
            <person name="Cavanaugh K."/>
            <person name="Han R."/>
            <person name="Bertier L."/>
            <person name="Beede B."/>
            <person name="Kafkas S."/>
            <person name="Golino D."/>
            <person name="Preece J."/>
            <person name="Michelmore R."/>
        </authorList>
    </citation>
    <scope>NUCLEOTIDE SEQUENCE [LARGE SCALE GENOMIC DNA]</scope>
</reference>
<evidence type="ECO:0000313" key="1">
    <source>
        <dbReference type="EMBL" id="KAJ0112686.1"/>
    </source>
</evidence>
<dbReference type="Proteomes" id="UP001164250">
    <property type="component" value="Chromosome 1"/>
</dbReference>
<name>A0ACC1CAL0_9ROSI</name>
<sequence>MELSDSTRSPLGIDLNEIPITSSTDNPVDCLPEPASPVVSAEEGRGGMCGACGGPEVEGYVVVCDGCERGFHLECAGMHGRQAVNLVEWVCSDCVESGVKSKRWPLGKKKRILDINASPPSDADGDAAEELLDARKHTPGDNSFGGDGFIAPVTYSNFIYAGNGYGSQKFSGITTHTVKTGLEDILLHRQRMDGSFNGVDLDFSTGNLRSSKFPSQNPSEILLQALREFISERQGFLEEGWRVELRRSMSSCQLYAVYCAPDGKTFDSMSEVACYLGLISNYKSMDAEIRSEGSAGQERLHLPKRRKLTRSSVVNGFEEKKDSISSYCNEFSSNCEPMEIFARRSDTIVDGGTEAVREENGFAGFQHNKDGLPVQFEDFFVLSLGNVDARPSYHDVNQISPVGYTSSWHDKITGSLFICEVSDGGDSGPVFKVRRCSCSVLPIPNGSTILFRSNFVQFSGLHDEGNGNIAPYGNDYDNDISIQIILSDPCPPMEHDILTCLGNSANKTYGAYTCDNLLLEASSIHEKSRKLLTDGLGLRDEIGEISVEDRSSSLAWRMMSQKLVDACSEICKRKGGLNFFCKHIENRRGSPNWDMMDNKNKVRFSALERFFGSPVSINIPSDFGGDDKFDTISNVLLKWLDQDRFGLDTEFVQEIIEQLPGVKACSRYEFLKHRSYYISSLTVGNGFLIAKRKCGIESKNEEVSDGSFGRLSKPQLVEDHDHCPPGKALCLRLPPHIIGDFYQVWEFFGRFHESLGLKGPFSLEELEEELINPWFDGSSPLEKSEKKIQGIEPSSFQETDFVGGQMSSLRENPHAFIQMETGSMKEVAQARIASVNYNRCSGVVLTKAHSSLLGVLISELQSKVAAIIDPNFDSGESKSKRGRKKDADNSIPPKKGKLNMLPVNELTWPELARRYILAFLSMDGVLDSADITTRESCKVFRCLQGDGGVLCGSLTGVAGMEADALLLAEATKKIFGFLNRENDMLTIEDEGSDASGSCEKKVVSDGTMPEWAKVLEPVRKLPTNVGTRIRRCVYEALEKDPPDWAKKRLEHSISKEVYKGNASGPTKKAVLAVLADVRKEELPHKSDKETKRKTVLSVSDIIMKQCRIVLRHASAADDAKVFCNLLGRKLSSIDNDDEGLLGLPGMVSRPLDFRTIDMRLAVGAYDGSHESFLEDVREV</sequence>
<proteinExistence type="predicted"/>
<dbReference type="EMBL" id="CM047897">
    <property type="protein sequence ID" value="KAJ0112686.1"/>
    <property type="molecule type" value="Genomic_DNA"/>
</dbReference>
<protein>
    <submittedName>
        <fullName evidence="1">Uncharacterized protein</fullName>
    </submittedName>
</protein>
<keyword evidence="2" id="KW-1185">Reference proteome</keyword>
<accession>A0ACC1CAL0</accession>
<gene>
    <name evidence="1" type="ORF">Patl1_02719</name>
</gene>